<reference evidence="5 6" key="1">
    <citation type="journal article" date="2024" name="Arch. Microbiol.">
        <title>Corallococcus caeni sp. nov., a novel myxobacterium isolated from activated sludge.</title>
        <authorList>
            <person name="Tomita S."/>
            <person name="Nakai R."/>
            <person name="Kuroda K."/>
            <person name="Kurashita H."/>
            <person name="Hatamoto M."/>
            <person name="Yamaguchi T."/>
            <person name="Narihiro T."/>
        </authorList>
    </citation>
    <scope>NUCLEOTIDE SEQUENCE [LARGE SCALE GENOMIC DNA]</scope>
    <source>
        <strain evidence="5 6">NO1</strain>
    </source>
</reference>
<dbReference type="Pfam" id="PF00196">
    <property type="entry name" value="GerE"/>
    <property type="match status" value="1"/>
</dbReference>
<keyword evidence="1" id="KW-0805">Transcription regulation</keyword>
<keyword evidence="3" id="KW-0804">Transcription</keyword>
<dbReference type="SMART" id="SM00421">
    <property type="entry name" value="HTH_LUXR"/>
    <property type="match status" value="1"/>
</dbReference>
<protein>
    <recommendedName>
        <fullName evidence="4">HTH luxR-type domain-containing protein</fullName>
    </recommendedName>
</protein>
<organism evidence="5 6">
    <name type="scientific">Corallococcus caeni</name>
    <dbReference type="NCBI Taxonomy" id="3082388"/>
    <lineage>
        <taxon>Bacteria</taxon>
        <taxon>Pseudomonadati</taxon>
        <taxon>Myxococcota</taxon>
        <taxon>Myxococcia</taxon>
        <taxon>Myxococcales</taxon>
        <taxon>Cystobacterineae</taxon>
        <taxon>Myxococcaceae</taxon>
        <taxon>Corallococcus</taxon>
    </lineage>
</organism>
<evidence type="ECO:0000256" key="1">
    <source>
        <dbReference type="ARBA" id="ARBA00023015"/>
    </source>
</evidence>
<dbReference type="InterPro" id="IPR000792">
    <property type="entry name" value="Tscrpt_reg_LuxR_C"/>
</dbReference>
<gene>
    <name evidence="5" type="ORF">ASNO1_62840</name>
</gene>
<dbReference type="RefSeq" id="WP_338281057.1">
    <property type="nucleotide sequence ID" value="NZ_BTTX01000007.1"/>
</dbReference>
<dbReference type="PANTHER" id="PTHR44688">
    <property type="entry name" value="DNA-BINDING TRANSCRIPTIONAL ACTIVATOR DEVR_DOSR"/>
    <property type="match status" value="1"/>
</dbReference>
<evidence type="ECO:0000313" key="5">
    <source>
        <dbReference type="EMBL" id="GMU10030.1"/>
    </source>
</evidence>
<dbReference type="SUPFAM" id="SSF46894">
    <property type="entry name" value="C-terminal effector domain of the bipartite response regulators"/>
    <property type="match status" value="1"/>
</dbReference>
<dbReference type="Gene3D" id="1.10.10.10">
    <property type="entry name" value="Winged helix-like DNA-binding domain superfamily/Winged helix DNA-binding domain"/>
    <property type="match status" value="1"/>
</dbReference>
<proteinExistence type="predicted"/>
<sequence length="363" mass="41287">MFNPTAFTTQELVLRDSVISGLNSSLSIPKVLEATRASLLEFVQADAMALCLMHTEPFDFQWLVPGFPIRLLDDYAVLAEHDFLRAPILARPNVPVRDTQLLTRAEYERTLIFQRSRELDLTLEHIMAVLLPIGPGLVGALAFYRNKRRPFSLENTTAVSSINEHLMNTVRNCNDAQGLMAGAHLLEELHRRSDSAYLIVEPPSRVEFRSEHANALLARWFTGAELHSCGLPLVFQERLDALVRMDADARLGKTLWVFNHPEGNRTCRFIEMPAADGPRRWALRLNEIPHSIPLPWEMERQLTPRQATIARHLLCNRNNEQIAVELGRKLLTVKTHVRNIFDKLGVDSRADLLYQAARLNKPV</sequence>
<accession>A0ABQ6R158</accession>
<dbReference type="CDD" id="cd06170">
    <property type="entry name" value="LuxR_C_like"/>
    <property type="match status" value="1"/>
</dbReference>
<dbReference type="EMBL" id="BTTX01000007">
    <property type="protein sequence ID" value="GMU10030.1"/>
    <property type="molecule type" value="Genomic_DNA"/>
</dbReference>
<dbReference type="InterPro" id="IPR016032">
    <property type="entry name" value="Sig_transdc_resp-reg_C-effctor"/>
</dbReference>
<feature type="domain" description="HTH luxR-type" evidence="4">
    <location>
        <begin position="295"/>
        <end position="360"/>
    </location>
</feature>
<evidence type="ECO:0000313" key="6">
    <source>
        <dbReference type="Proteomes" id="UP001342631"/>
    </source>
</evidence>
<dbReference type="Proteomes" id="UP001342631">
    <property type="component" value="Unassembled WGS sequence"/>
</dbReference>
<keyword evidence="2" id="KW-0238">DNA-binding</keyword>
<dbReference type="PANTHER" id="PTHR44688:SF16">
    <property type="entry name" value="DNA-BINDING TRANSCRIPTIONAL ACTIVATOR DEVR_DOSR"/>
    <property type="match status" value="1"/>
</dbReference>
<comment type="caution">
    <text evidence="5">The sequence shown here is derived from an EMBL/GenBank/DDBJ whole genome shotgun (WGS) entry which is preliminary data.</text>
</comment>
<keyword evidence="6" id="KW-1185">Reference proteome</keyword>
<dbReference type="InterPro" id="IPR036388">
    <property type="entry name" value="WH-like_DNA-bd_sf"/>
</dbReference>
<name>A0ABQ6R158_9BACT</name>
<evidence type="ECO:0000259" key="4">
    <source>
        <dbReference type="PROSITE" id="PS50043"/>
    </source>
</evidence>
<evidence type="ECO:0000256" key="3">
    <source>
        <dbReference type="ARBA" id="ARBA00023163"/>
    </source>
</evidence>
<evidence type="ECO:0000256" key="2">
    <source>
        <dbReference type="ARBA" id="ARBA00023125"/>
    </source>
</evidence>
<dbReference type="PROSITE" id="PS50043">
    <property type="entry name" value="HTH_LUXR_2"/>
    <property type="match status" value="1"/>
</dbReference>